<dbReference type="Proteomes" id="UP000325211">
    <property type="component" value="Chromosome"/>
</dbReference>
<gene>
    <name evidence="2" type="ORF">DEJ50_31720</name>
</gene>
<dbReference type="EMBL" id="CP029190">
    <property type="protein sequence ID" value="QES51743.1"/>
    <property type="molecule type" value="Genomic_DNA"/>
</dbReference>
<evidence type="ECO:0000256" key="1">
    <source>
        <dbReference type="SAM" id="MobiDB-lite"/>
    </source>
</evidence>
<sequence length="81" mass="8273">MQVTLGTARAAPSAASAASAVDMLTAVHPLHATAVATAVDRIFLLMSFPFPRQAAAAQSHPRHAGRRSETVANGDSPGGPR</sequence>
<accession>A0A5P2DAG9</accession>
<protein>
    <submittedName>
        <fullName evidence="2">Uncharacterized protein</fullName>
    </submittedName>
</protein>
<evidence type="ECO:0000313" key="2">
    <source>
        <dbReference type="EMBL" id="QES51743.1"/>
    </source>
</evidence>
<name>A0A5P2DAG9_STRVZ</name>
<feature type="region of interest" description="Disordered" evidence="1">
    <location>
        <begin position="54"/>
        <end position="81"/>
    </location>
</feature>
<evidence type="ECO:0000313" key="3">
    <source>
        <dbReference type="Proteomes" id="UP000325211"/>
    </source>
</evidence>
<reference evidence="2 3" key="1">
    <citation type="submission" date="2018-05" db="EMBL/GenBank/DDBJ databases">
        <title>Streptomyces venezuelae.</title>
        <authorList>
            <person name="Kim W."/>
            <person name="Lee N."/>
            <person name="Cho B.-K."/>
        </authorList>
    </citation>
    <scope>NUCLEOTIDE SEQUENCE [LARGE SCALE GENOMIC DNA]</scope>
    <source>
        <strain evidence="2 3">ATCC 21782</strain>
    </source>
</reference>
<proteinExistence type="predicted"/>
<organism evidence="2 3">
    <name type="scientific">Streptomyces venezuelae</name>
    <dbReference type="NCBI Taxonomy" id="54571"/>
    <lineage>
        <taxon>Bacteria</taxon>
        <taxon>Bacillati</taxon>
        <taxon>Actinomycetota</taxon>
        <taxon>Actinomycetes</taxon>
        <taxon>Kitasatosporales</taxon>
        <taxon>Streptomycetaceae</taxon>
        <taxon>Streptomyces</taxon>
    </lineage>
</organism>
<dbReference type="AlphaFoldDB" id="A0A5P2DAG9"/>